<dbReference type="Proteomes" id="UP000265000">
    <property type="component" value="Unplaced"/>
</dbReference>
<dbReference type="STRING" id="8078.ENSFHEP00000010441"/>
<dbReference type="Gene3D" id="3.60.10.10">
    <property type="entry name" value="Endonuclease/exonuclease/phosphatase"/>
    <property type="match status" value="1"/>
</dbReference>
<reference evidence="1" key="2">
    <citation type="submission" date="2025-09" db="UniProtKB">
        <authorList>
            <consortium name="Ensembl"/>
        </authorList>
    </citation>
    <scope>IDENTIFICATION</scope>
</reference>
<evidence type="ECO:0008006" key="3">
    <source>
        <dbReference type="Google" id="ProtNLM"/>
    </source>
</evidence>
<sequence>CLYSAWKYLCTHDEECFGSFLEKIADMDCSNILIVGDFNCRLFPIDRNLPHHTQSRTKSVILNTIDTFDLLDNWRHPSTKNYTFYSHPHLSSTRINNILSLENKSKHLRAIK</sequence>
<proteinExistence type="predicted"/>
<organism evidence="1 2">
    <name type="scientific">Fundulus heteroclitus</name>
    <name type="common">Killifish</name>
    <name type="synonym">Mummichog</name>
    <dbReference type="NCBI Taxonomy" id="8078"/>
    <lineage>
        <taxon>Eukaryota</taxon>
        <taxon>Metazoa</taxon>
        <taxon>Chordata</taxon>
        <taxon>Craniata</taxon>
        <taxon>Vertebrata</taxon>
        <taxon>Euteleostomi</taxon>
        <taxon>Actinopterygii</taxon>
        <taxon>Neopterygii</taxon>
        <taxon>Teleostei</taxon>
        <taxon>Neoteleostei</taxon>
        <taxon>Acanthomorphata</taxon>
        <taxon>Ovalentaria</taxon>
        <taxon>Atherinomorphae</taxon>
        <taxon>Cyprinodontiformes</taxon>
        <taxon>Fundulidae</taxon>
        <taxon>Fundulus</taxon>
    </lineage>
</organism>
<protein>
    <recommendedName>
        <fullName evidence="3">Endonuclease/exonuclease/phosphatase domain-containing protein</fullName>
    </recommendedName>
</protein>
<evidence type="ECO:0000313" key="1">
    <source>
        <dbReference type="Ensembl" id="ENSFHEP00000010441.1"/>
    </source>
</evidence>
<reference evidence="1" key="1">
    <citation type="submission" date="2025-08" db="UniProtKB">
        <authorList>
            <consortium name="Ensembl"/>
        </authorList>
    </citation>
    <scope>IDENTIFICATION</scope>
</reference>
<dbReference type="SUPFAM" id="SSF56219">
    <property type="entry name" value="DNase I-like"/>
    <property type="match status" value="1"/>
</dbReference>
<name>A0A3Q2PCK9_FUNHE</name>
<dbReference type="Ensembl" id="ENSFHET00000017149.1">
    <property type="protein sequence ID" value="ENSFHEP00000010441.1"/>
    <property type="gene ID" value="ENSFHEG00000011767.1"/>
</dbReference>
<keyword evidence="2" id="KW-1185">Reference proteome</keyword>
<evidence type="ECO:0000313" key="2">
    <source>
        <dbReference type="Proteomes" id="UP000265000"/>
    </source>
</evidence>
<dbReference type="AlphaFoldDB" id="A0A3Q2PCK9"/>
<accession>A0A3Q2PCK9</accession>
<dbReference type="InterPro" id="IPR036691">
    <property type="entry name" value="Endo/exonu/phosph_ase_sf"/>
</dbReference>
<dbReference type="GeneTree" id="ENSGT00940000176131"/>